<dbReference type="InterPro" id="IPR035892">
    <property type="entry name" value="C2_domain_sf"/>
</dbReference>
<evidence type="ECO:0000256" key="5">
    <source>
        <dbReference type="ARBA" id="ARBA00022737"/>
    </source>
</evidence>
<evidence type="ECO:0000256" key="4">
    <source>
        <dbReference type="ARBA" id="ARBA00022723"/>
    </source>
</evidence>
<dbReference type="PROSITE" id="PS50004">
    <property type="entry name" value="C2"/>
    <property type="match status" value="2"/>
</dbReference>
<keyword evidence="5" id="KW-0677">Repeat</keyword>
<evidence type="ECO:0000313" key="11">
    <source>
        <dbReference type="EMBL" id="CAD5326477.1"/>
    </source>
</evidence>
<comment type="subcellular location">
    <subcellularLocation>
        <location evidence="1">Membrane</location>
        <topology evidence="1">Multi-pass membrane protein</topology>
    </subcellularLocation>
</comment>
<dbReference type="Gene3D" id="3.30.40.10">
    <property type="entry name" value="Zinc/RING finger domain, C3HC4 (zinc finger)"/>
    <property type="match status" value="1"/>
</dbReference>
<reference evidence="11 12" key="1">
    <citation type="submission" date="2020-09" db="EMBL/GenBank/DDBJ databases">
        <authorList>
            <person name="Ashkenazy H."/>
        </authorList>
    </citation>
    <scope>NUCLEOTIDE SEQUENCE [LARGE SCALE GENOMIC DNA]</scope>
    <source>
        <strain evidence="12">cv. Cdm-0</strain>
    </source>
</reference>
<sequence>MPQPSEEVARTGLDESTIESYKKVELGESRRLPTGSSDVVCPICLSEYATKETVRCLPECEHCFHTECIDAWLKLHSSARFVFASGFLFSYLKMAANKDEFSVKQIFPKLGGERGARNPRYGPTSSHDLVEQMEFLYVQVIQAINNSVVNPSARICCPVVEITLGNYKSSTKNLPMGPNMDWNQVFAFDKSKGDVLSVTLKDGPTNTVINKRNFKLASEIPTRVPPDARIAPQWYSMHNTETDFYMELLMSVWFGTQVDEVYPEAWFSDACEVCASRVINTRPKVYLAPRLCYVRVTIVSGHDLISKDKNKTPSVYVTATLGKVALKTKVSSGTNPSWNQDLIFVASEPLEGTVYIRLIDREDEQHEGCIGTLKKKLTEMTPLKVPSSAPALFYDIEMPTEVKPAGDSRRFASRLKMKLATDQAYHVAEECTQYSSDNRAFVKGLWPGLLGKLEIGILGATGLKGSDEKKQTIDSYVVAKYGNKWARTRTVVNSVSPKWNEQYSWDVYEKCTVLTLGIYDNRQILEDKNKANDVPIGKVRIPLNRVQSDWIYTCSYPILKLGSSGLKKMGELQLAVRFVYVAQGYARYSAPFRWMLPKAHYKSPLSMYQIDKLRAQAVEINCANLARTEPALRSEVVSDMLKPKSRNFSIRISKDNFDRLYTVVKMVLWCVSVIASVRSTTACTPKFIALGVSFVFLFWEYYIYWLVTSWLVAYCIVLCIVVILLREILKSPRQTYNWLFYRNVTPPPLILVDLKLRKLDSINLDELAEEFDSFPSSENDLNILRMRYDRLRKIMENVMLLMGDAATQGERLLAAFTLLERPFVLIILLALCYCSMLVVCLGWDLHVRKCLIFVFICYWVQLPWFRNNLPDGSLNFFRRLPSNEDLMF</sequence>
<evidence type="ECO:0000256" key="9">
    <source>
        <dbReference type="SAM" id="Phobius"/>
    </source>
</evidence>
<dbReference type="CDD" id="cd04019">
    <property type="entry name" value="C2C_MCTP_PRT_plant"/>
    <property type="match status" value="1"/>
</dbReference>
<feature type="transmembrane region" description="Helical" evidence="9">
    <location>
        <begin position="823"/>
        <end position="843"/>
    </location>
</feature>
<feature type="domain" description="C2" evidence="10">
    <location>
        <begin position="273"/>
        <end position="391"/>
    </location>
</feature>
<dbReference type="InterPro" id="IPR001841">
    <property type="entry name" value="Znf_RING"/>
</dbReference>
<evidence type="ECO:0000259" key="10">
    <source>
        <dbReference type="PROSITE" id="PS50004"/>
    </source>
</evidence>
<evidence type="ECO:0000256" key="6">
    <source>
        <dbReference type="ARBA" id="ARBA00022837"/>
    </source>
</evidence>
<dbReference type="SUPFAM" id="SSF49562">
    <property type="entry name" value="C2 domain (Calcium/lipid-binding domain, CaLB)"/>
    <property type="match status" value="3"/>
</dbReference>
<dbReference type="InterPro" id="IPR013583">
    <property type="entry name" value="MCTP_C"/>
</dbReference>
<feature type="transmembrane region" description="Helical" evidence="9">
    <location>
        <begin position="711"/>
        <end position="729"/>
    </location>
</feature>
<keyword evidence="4" id="KW-0479">Metal-binding</keyword>
<dbReference type="PANTHER" id="PTHR31425">
    <property type="entry name" value="PHOSPHORIBOSYLANTHRANILATE TRANSFERASE ISOFORM 1"/>
    <property type="match status" value="1"/>
</dbReference>
<dbReference type="FunFam" id="2.60.40.150:FF:000090">
    <property type="entry name" value="C2 domain-containing protein"/>
    <property type="match status" value="1"/>
</dbReference>
<dbReference type="AlphaFoldDB" id="A0A7G2EWS7"/>
<keyword evidence="7 9" id="KW-1133">Transmembrane helix</keyword>
<proteinExistence type="inferred from homology"/>
<protein>
    <submittedName>
        <fullName evidence="11">(thale cress) hypothetical protein</fullName>
    </submittedName>
</protein>
<evidence type="ECO:0000256" key="1">
    <source>
        <dbReference type="ARBA" id="ARBA00004141"/>
    </source>
</evidence>
<dbReference type="EMBL" id="LR881468">
    <property type="protein sequence ID" value="CAD5326477.1"/>
    <property type="molecule type" value="Genomic_DNA"/>
</dbReference>
<keyword evidence="3 9" id="KW-0812">Transmembrane</keyword>
<organism evidence="11 12">
    <name type="scientific">Arabidopsis thaliana</name>
    <name type="common">Mouse-ear cress</name>
    <dbReference type="NCBI Taxonomy" id="3702"/>
    <lineage>
        <taxon>Eukaryota</taxon>
        <taxon>Viridiplantae</taxon>
        <taxon>Streptophyta</taxon>
        <taxon>Embryophyta</taxon>
        <taxon>Tracheophyta</taxon>
        <taxon>Spermatophyta</taxon>
        <taxon>Magnoliopsida</taxon>
        <taxon>eudicotyledons</taxon>
        <taxon>Gunneridae</taxon>
        <taxon>Pentapetalae</taxon>
        <taxon>rosids</taxon>
        <taxon>malvids</taxon>
        <taxon>Brassicales</taxon>
        <taxon>Brassicaceae</taxon>
        <taxon>Camelineae</taxon>
        <taxon>Arabidopsis</taxon>
    </lineage>
</organism>
<evidence type="ECO:0000256" key="7">
    <source>
        <dbReference type="ARBA" id="ARBA00022989"/>
    </source>
</evidence>
<dbReference type="InterPro" id="IPR000008">
    <property type="entry name" value="C2_dom"/>
</dbReference>
<dbReference type="CDD" id="cd16461">
    <property type="entry name" value="RING-H2_EL5-like"/>
    <property type="match status" value="1"/>
</dbReference>
<dbReference type="SUPFAM" id="SSF57850">
    <property type="entry name" value="RING/U-box"/>
    <property type="match status" value="1"/>
</dbReference>
<dbReference type="GO" id="GO:0046872">
    <property type="term" value="F:metal ion binding"/>
    <property type="evidence" value="ECO:0007669"/>
    <property type="project" value="UniProtKB-KW"/>
</dbReference>
<name>A0A7G2EWS7_ARATH</name>
<keyword evidence="8 9" id="KW-0472">Membrane</keyword>
<evidence type="ECO:0000256" key="8">
    <source>
        <dbReference type="ARBA" id="ARBA00023136"/>
    </source>
</evidence>
<accession>A0A7G2EWS7</accession>
<gene>
    <name evidence="11" type="ORF">AT9943_LOCUS14240</name>
</gene>
<dbReference type="InterPro" id="IPR047255">
    <property type="entry name" value="C2D_MCTP_PRT_plant"/>
</dbReference>
<dbReference type="CDD" id="cd08379">
    <property type="entry name" value="C2D_MCTP_PRT_plant"/>
    <property type="match status" value="1"/>
</dbReference>
<evidence type="ECO:0000256" key="2">
    <source>
        <dbReference type="ARBA" id="ARBA00007923"/>
    </source>
</evidence>
<dbReference type="Pfam" id="PF08372">
    <property type="entry name" value="PRT_C"/>
    <property type="match status" value="1"/>
</dbReference>
<dbReference type="InterPro" id="IPR013083">
    <property type="entry name" value="Znf_RING/FYVE/PHD"/>
</dbReference>
<dbReference type="PANTHER" id="PTHR31425:SF45">
    <property type="entry name" value="MULTIPLE C2 DOMAIN AND TRANSMEMBRANE REGION PROTEIN 12-RELATED"/>
    <property type="match status" value="1"/>
</dbReference>
<evidence type="ECO:0000256" key="3">
    <source>
        <dbReference type="ARBA" id="ARBA00022692"/>
    </source>
</evidence>
<dbReference type="Pfam" id="PF13639">
    <property type="entry name" value="zf-RING_2"/>
    <property type="match status" value="1"/>
</dbReference>
<dbReference type="InterPro" id="IPR047258">
    <property type="entry name" value="C2C_MCTP_PRT_plant"/>
</dbReference>
<dbReference type="SMART" id="SM00239">
    <property type="entry name" value="C2"/>
    <property type="match status" value="3"/>
</dbReference>
<feature type="domain" description="C2" evidence="10">
    <location>
        <begin position="434"/>
        <end position="556"/>
    </location>
</feature>
<dbReference type="InterPro" id="IPR047259">
    <property type="entry name" value="QUIRKY-like"/>
</dbReference>
<dbReference type="Proteomes" id="UP000516314">
    <property type="component" value="Chromosome 3"/>
</dbReference>
<dbReference type="Gene3D" id="2.60.40.150">
    <property type="entry name" value="C2 domain"/>
    <property type="match status" value="3"/>
</dbReference>
<comment type="similarity">
    <text evidence="2">Belongs to the MCTP family.</text>
</comment>
<dbReference type="Pfam" id="PF00168">
    <property type="entry name" value="C2"/>
    <property type="match status" value="3"/>
</dbReference>
<dbReference type="GO" id="GO:0016020">
    <property type="term" value="C:membrane"/>
    <property type="evidence" value="ECO:0007669"/>
    <property type="project" value="UniProtKB-SubCell"/>
</dbReference>
<evidence type="ECO:0000313" key="12">
    <source>
        <dbReference type="Proteomes" id="UP000516314"/>
    </source>
</evidence>
<keyword evidence="6" id="KW-0106">Calcium</keyword>